<dbReference type="Pfam" id="PF12833">
    <property type="entry name" value="HTH_18"/>
    <property type="match status" value="1"/>
</dbReference>
<dbReference type="Gene3D" id="1.10.10.60">
    <property type="entry name" value="Homeodomain-like"/>
    <property type="match status" value="1"/>
</dbReference>
<feature type="transmembrane region" description="Helical" evidence="4">
    <location>
        <begin position="80"/>
        <end position="100"/>
    </location>
</feature>
<evidence type="ECO:0000313" key="7">
    <source>
        <dbReference type="Proteomes" id="UP000285569"/>
    </source>
</evidence>
<evidence type="ECO:0000256" key="2">
    <source>
        <dbReference type="ARBA" id="ARBA00023125"/>
    </source>
</evidence>
<organism evidence="6 7">
    <name type="scientific">Leptospira yasudae</name>
    <dbReference type="NCBI Taxonomy" id="2202201"/>
    <lineage>
        <taxon>Bacteria</taxon>
        <taxon>Pseudomonadati</taxon>
        <taxon>Spirochaetota</taxon>
        <taxon>Spirochaetia</taxon>
        <taxon>Leptospirales</taxon>
        <taxon>Leptospiraceae</taxon>
        <taxon>Leptospira</taxon>
    </lineage>
</organism>
<keyword evidence="4" id="KW-1133">Transmembrane helix</keyword>
<dbReference type="InterPro" id="IPR018060">
    <property type="entry name" value="HTH_AraC"/>
</dbReference>
<keyword evidence="3" id="KW-0804">Transcription</keyword>
<dbReference type="SMART" id="SM00342">
    <property type="entry name" value="HTH_ARAC"/>
    <property type="match status" value="1"/>
</dbReference>
<feature type="domain" description="HTH araC/xylS-type" evidence="5">
    <location>
        <begin position="305"/>
        <end position="413"/>
    </location>
</feature>
<feature type="transmembrane region" description="Helical" evidence="4">
    <location>
        <begin position="112"/>
        <end position="131"/>
    </location>
</feature>
<name>A0ABX9LXQ3_9LEPT</name>
<gene>
    <name evidence="6" type="ORF">DLM77_20560</name>
</gene>
<reference evidence="6 7" key="2">
    <citation type="journal article" date="2020" name="Int. J. Syst. Evol. Microbiol.">
        <title>Leptospira yasudae sp. nov. and Leptospira stimsonii sp. nov., two new species of the pathogenic group isolated from environmental sources.</title>
        <authorList>
            <person name="Casanovas-Massana A."/>
            <person name="Hamond C."/>
            <person name="Santos L.A."/>
            <person name="de Oliveira D."/>
            <person name="Hacker K.P."/>
            <person name="Balassiano I."/>
            <person name="Costa F."/>
            <person name="Medeiros M.A."/>
            <person name="Reis M.G."/>
            <person name="Ko A.I."/>
            <person name="Wunder E.A."/>
        </authorList>
    </citation>
    <scope>NUCLEOTIDE SEQUENCE [LARGE SCALE GENOMIC DNA]</scope>
    <source>
        <strain evidence="6 7">B21</strain>
    </source>
</reference>
<sequence>MKEGKQKLSDSDLIYVIGIVFFTGRTENFAYSFYERKYLFTMPPHGPPHPPPGLPIPEISFTITIFSVLVLWFKRHRFSFDRWFVFFLIALSCLHVAHILKRSFGRIYFDFFHIPQLLFGPLFFLYLKDILGFGARKNDRIHFVPYLTFVVLFSALRILPAAEPFYDWFFGREGWALRIATFLSLLSYCAFGFYYILKAEREKGNPLFESLQFGWLKVMIGLVVGIVLYHGAGFVLNQVSHSPERPPLLPPIRGFDILAFTILFSLFGVRQSILHSAWLLGQGSAFDGIKKRKYERSGLETDRLQNYVQAVKQHMDSEKPYLDSEFSLDQLAGRLQFPRAHITQALNEVLETNFYNFVNEYRVKEFIRLVDSAPEEKIAVLSLAFDAGFNSKSTFNQSFKRITGTTPSLYLSEKKQKKES</sequence>
<dbReference type="PROSITE" id="PS01124">
    <property type="entry name" value="HTH_ARAC_FAMILY_2"/>
    <property type="match status" value="1"/>
</dbReference>
<evidence type="ECO:0000259" key="5">
    <source>
        <dbReference type="PROSITE" id="PS01124"/>
    </source>
</evidence>
<keyword evidence="1" id="KW-0805">Transcription regulation</keyword>
<feature type="transmembrane region" description="Helical" evidence="4">
    <location>
        <begin position="174"/>
        <end position="197"/>
    </location>
</feature>
<feature type="transmembrane region" description="Helical" evidence="4">
    <location>
        <begin position="248"/>
        <end position="269"/>
    </location>
</feature>
<accession>A0ABX9LXQ3</accession>
<keyword evidence="2" id="KW-0238">DNA-binding</keyword>
<feature type="transmembrane region" description="Helical" evidence="4">
    <location>
        <begin position="54"/>
        <end position="73"/>
    </location>
</feature>
<evidence type="ECO:0000256" key="4">
    <source>
        <dbReference type="SAM" id="Phobius"/>
    </source>
</evidence>
<dbReference type="EMBL" id="QHCR01000013">
    <property type="protein sequence ID" value="RHX77643.1"/>
    <property type="molecule type" value="Genomic_DNA"/>
</dbReference>
<dbReference type="PANTHER" id="PTHR43280">
    <property type="entry name" value="ARAC-FAMILY TRANSCRIPTIONAL REGULATOR"/>
    <property type="match status" value="1"/>
</dbReference>
<keyword evidence="4" id="KW-0812">Transmembrane</keyword>
<keyword evidence="7" id="KW-1185">Reference proteome</keyword>
<dbReference type="RefSeq" id="WP_118957908.1">
    <property type="nucleotide sequence ID" value="NZ_QHCR01000013.1"/>
</dbReference>
<proteinExistence type="predicted"/>
<evidence type="ECO:0000256" key="1">
    <source>
        <dbReference type="ARBA" id="ARBA00023015"/>
    </source>
</evidence>
<feature type="transmembrane region" description="Helical" evidence="4">
    <location>
        <begin position="12"/>
        <end position="34"/>
    </location>
</feature>
<reference evidence="7" key="1">
    <citation type="submission" date="2018-05" db="EMBL/GenBank/DDBJ databases">
        <title>Leptospira yasudae sp. nov. and Leptospira stimsonii sp. nov., two pathogenic species of the genus Leptospira isolated from environmental sources.</title>
        <authorList>
            <person name="Casanovas-Massana A."/>
            <person name="Hamond C."/>
            <person name="Santos L.A."/>
            <person name="Hacker K.P."/>
            <person name="Balassiano I."/>
            <person name="Medeiros M.A."/>
            <person name="Reis M.G."/>
            <person name="Ko A.I."/>
            <person name="Wunder E.A."/>
        </authorList>
    </citation>
    <scope>NUCLEOTIDE SEQUENCE [LARGE SCALE GENOMIC DNA]</scope>
    <source>
        <strain evidence="7">B21</strain>
    </source>
</reference>
<dbReference type="Proteomes" id="UP000285569">
    <property type="component" value="Unassembled WGS sequence"/>
</dbReference>
<protein>
    <recommendedName>
        <fullName evidence="5">HTH araC/xylS-type domain-containing protein</fullName>
    </recommendedName>
</protein>
<keyword evidence="4" id="KW-0472">Membrane</keyword>
<evidence type="ECO:0000256" key="3">
    <source>
        <dbReference type="ARBA" id="ARBA00023163"/>
    </source>
</evidence>
<evidence type="ECO:0000313" key="6">
    <source>
        <dbReference type="EMBL" id="RHX77643.1"/>
    </source>
</evidence>
<dbReference type="PANTHER" id="PTHR43280:SF29">
    <property type="entry name" value="ARAC-FAMILY TRANSCRIPTIONAL REGULATOR"/>
    <property type="match status" value="1"/>
</dbReference>
<feature type="transmembrane region" description="Helical" evidence="4">
    <location>
        <begin position="143"/>
        <end position="162"/>
    </location>
</feature>
<dbReference type="SUPFAM" id="SSF46689">
    <property type="entry name" value="Homeodomain-like"/>
    <property type="match status" value="1"/>
</dbReference>
<comment type="caution">
    <text evidence="6">The sequence shown here is derived from an EMBL/GenBank/DDBJ whole genome shotgun (WGS) entry which is preliminary data.</text>
</comment>
<dbReference type="InterPro" id="IPR009057">
    <property type="entry name" value="Homeodomain-like_sf"/>
</dbReference>
<feature type="transmembrane region" description="Helical" evidence="4">
    <location>
        <begin position="218"/>
        <end position="236"/>
    </location>
</feature>